<feature type="region of interest" description="Disordered" evidence="1">
    <location>
        <begin position="116"/>
        <end position="245"/>
    </location>
</feature>
<feature type="chain" id="PRO_5025517859" evidence="2">
    <location>
        <begin position="19"/>
        <end position="438"/>
    </location>
</feature>
<feature type="compositionally biased region" description="Polar residues" evidence="1">
    <location>
        <begin position="222"/>
        <end position="231"/>
    </location>
</feature>
<evidence type="ECO:0000256" key="2">
    <source>
        <dbReference type="SAM" id="SignalP"/>
    </source>
</evidence>
<proteinExistence type="predicted"/>
<evidence type="ECO:0000256" key="1">
    <source>
        <dbReference type="SAM" id="MobiDB-lite"/>
    </source>
</evidence>
<dbReference type="Proteomes" id="UP000800200">
    <property type="component" value="Unassembled WGS sequence"/>
</dbReference>
<organism evidence="3 4">
    <name type="scientific">Zopfia rhizophila CBS 207.26</name>
    <dbReference type="NCBI Taxonomy" id="1314779"/>
    <lineage>
        <taxon>Eukaryota</taxon>
        <taxon>Fungi</taxon>
        <taxon>Dikarya</taxon>
        <taxon>Ascomycota</taxon>
        <taxon>Pezizomycotina</taxon>
        <taxon>Dothideomycetes</taxon>
        <taxon>Dothideomycetes incertae sedis</taxon>
        <taxon>Zopfiaceae</taxon>
        <taxon>Zopfia</taxon>
    </lineage>
</organism>
<evidence type="ECO:0000313" key="3">
    <source>
        <dbReference type="EMBL" id="KAF2181204.1"/>
    </source>
</evidence>
<accession>A0A6A6DNS3</accession>
<feature type="compositionally biased region" description="Low complexity" evidence="1">
    <location>
        <begin position="121"/>
        <end position="139"/>
    </location>
</feature>
<feature type="signal peptide" evidence="2">
    <location>
        <begin position="1"/>
        <end position="18"/>
    </location>
</feature>
<dbReference type="AlphaFoldDB" id="A0A6A6DNS3"/>
<dbReference type="OrthoDB" id="1678912at2759"/>
<feature type="compositionally biased region" description="Low complexity" evidence="1">
    <location>
        <begin position="199"/>
        <end position="209"/>
    </location>
</feature>
<keyword evidence="4" id="KW-1185">Reference proteome</keyword>
<gene>
    <name evidence="3" type="ORF">K469DRAFT_713701</name>
</gene>
<dbReference type="EMBL" id="ML994653">
    <property type="protein sequence ID" value="KAF2181204.1"/>
    <property type="molecule type" value="Genomic_DNA"/>
</dbReference>
<protein>
    <submittedName>
        <fullName evidence="3">Uncharacterized protein</fullName>
    </submittedName>
</protein>
<feature type="region of interest" description="Disordered" evidence="1">
    <location>
        <begin position="53"/>
        <end position="72"/>
    </location>
</feature>
<reference evidence="3" key="1">
    <citation type="journal article" date="2020" name="Stud. Mycol.">
        <title>101 Dothideomycetes genomes: a test case for predicting lifestyles and emergence of pathogens.</title>
        <authorList>
            <person name="Haridas S."/>
            <person name="Albert R."/>
            <person name="Binder M."/>
            <person name="Bloem J."/>
            <person name="Labutti K."/>
            <person name="Salamov A."/>
            <person name="Andreopoulos B."/>
            <person name="Baker S."/>
            <person name="Barry K."/>
            <person name="Bills G."/>
            <person name="Bluhm B."/>
            <person name="Cannon C."/>
            <person name="Castanera R."/>
            <person name="Culley D."/>
            <person name="Daum C."/>
            <person name="Ezra D."/>
            <person name="Gonzalez J."/>
            <person name="Henrissat B."/>
            <person name="Kuo A."/>
            <person name="Liang C."/>
            <person name="Lipzen A."/>
            <person name="Lutzoni F."/>
            <person name="Magnuson J."/>
            <person name="Mondo S."/>
            <person name="Nolan M."/>
            <person name="Ohm R."/>
            <person name="Pangilinan J."/>
            <person name="Park H.-J."/>
            <person name="Ramirez L."/>
            <person name="Alfaro M."/>
            <person name="Sun H."/>
            <person name="Tritt A."/>
            <person name="Yoshinaga Y."/>
            <person name="Zwiers L.-H."/>
            <person name="Turgeon B."/>
            <person name="Goodwin S."/>
            <person name="Spatafora J."/>
            <person name="Crous P."/>
            <person name="Grigoriev I."/>
        </authorList>
    </citation>
    <scope>NUCLEOTIDE SEQUENCE</scope>
    <source>
        <strain evidence="3">CBS 207.26</strain>
    </source>
</reference>
<feature type="non-terminal residue" evidence="3">
    <location>
        <position position="1"/>
    </location>
</feature>
<evidence type="ECO:0000313" key="4">
    <source>
        <dbReference type="Proteomes" id="UP000800200"/>
    </source>
</evidence>
<keyword evidence="2" id="KW-0732">Signal</keyword>
<name>A0A6A6DNS3_9PEZI</name>
<sequence>MRDIIRLILLTAFAPSYAKMMTYDWDSLERRLHRLTCIVQLAKKAEAKLISRRQTGDARNTYRAEADSEPDPDFKFEHLIDLDEIDPDKIDPKGLHGFLQYILNAVKSIQDTVEQLDSNNGSASEAEQDSASDSASEGQAEQDEGQAEQGQAEQHSDDPNYGNSSATEELLPGAGGNDGQQRTSQLRRSQRTHDAPKVTGTAVETTTTTSALGRHRKKHRANNTNLPQEDQINPEASPAPSQLQTSPGLMQLMQHQMRGKFVQTLQKRHRKQRQPYAIYDIVNLESLKLEQYYIDSEHLLRHDYKRIPTGLCITHKPTSGVRVDPSHFTWQGSIPTQEDMKKMFNNLRQNPPKSGGPYYIGLVEPAKELLGLGFEPLVHAGHRLRRRNDGNLPGINTVYVYISLGEYTPSVLHIEDAKLGSVNLVHLCINAFFGKCVS</sequence>